<dbReference type="NCBIfam" id="TIGR00668">
    <property type="entry name" value="apaH"/>
    <property type="match status" value="1"/>
</dbReference>
<dbReference type="NCBIfam" id="NF001204">
    <property type="entry name" value="PRK00166.1"/>
    <property type="match status" value="1"/>
</dbReference>
<comment type="function">
    <text evidence="1 5">Hydrolyzes diadenosine 5',5'''-P1,P4-tetraphosphate to yield ADP.</text>
</comment>
<sequence length="281" mass="30684">MHAQSFVPYPVAIGDLQGCHTAFKRLLTRIEMDATTPIWLTGDLVNRGPASLDTLRAVIALGDRAKVVLGNHDLHLLAIAAGAHTQKKGDTLDDIFSAPDVEALIDWLRRQPLAHFDHGFLMVHAGVLPQWSVEQTLALAAEVERELRGDNWKAFLKNLWGNEPAAWSGTLKGDDRTRVIVNALTRLRFCDPNGKMEFKANGGIDSAPPGYLPWFDVPGRKTAGTPIVFGHWAALGLHLRSDICALDSGCVWGNKLSALRLVPDPEHRTLIQVKCGESSGA</sequence>
<dbReference type="PANTHER" id="PTHR40942:SF4">
    <property type="entry name" value="CYTOCHROME C5"/>
    <property type="match status" value="1"/>
</dbReference>
<dbReference type="PANTHER" id="PTHR40942">
    <property type="match status" value="1"/>
</dbReference>
<dbReference type="PIRSF" id="PIRSF000903">
    <property type="entry name" value="B5n-ttraPtase_sm"/>
    <property type="match status" value="1"/>
</dbReference>
<dbReference type="OrthoDB" id="9807890at2"/>
<comment type="similarity">
    <text evidence="2 5">Belongs to the Ap4A hydrolase family.</text>
</comment>
<dbReference type="GO" id="GO:0008803">
    <property type="term" value="F:bis(5'-nucleosyl)-tetraphosphatase (symmetrical) activity"/>
    <property type="evidence" value="ECO:0007669"/>
    <property type="project" value="UniProtKB-UniRule"/>
</dbReference>
<dbReference type="InterPro" id="IPR004843">
    <property type="entry name" value="Calcineurin-like_PHP"/>
</dbReference>
<keyword evidence="8" id="KW-1185">Reference proteome</keyword>
<evidence type="ECO:0000256" key="1">
    <source>
        <dbReference type="ARBA" id="ARBA00003413"/>
    </source>
</evidence>
<keyword evidence="3 5" id="KW-0378">Hydrolase</keyword>
<protein>
    <recommendedName>
        <fullName evidence="5">Bis(5'-nucleosyl)-tetraphosphatase, symmetrical</fullName>
        <ecNumber evidence="5">3.6.1.41</ecNumber>
    </recommendedName>
    <alternativeName>
        <fullName evidence="5">Ap4A hydrolase</fullName>
    </alternativeName>
    <alternativeName>
        <fullName evidence="5">Diadenosine 5',5'''-P1,P4-tetraphosphate pyrophosphohydrolase</fullName>
    </alternativeName>
    <alternativeName>
        <fullName evidence="5">Diadenosine tetraphosphatase</fullName>
    </alternativeName>
</protein>
<dbReference type="EC" id="3.6.1.41" evidence="5"/>
<dbReference type="InterPro" id="IPR004617">
    <property type="entry name" value="ApaH"/>
</dbReference>
<dbReference type="CDD" id="cd07422">
    <property type="entry name" value="MPP_ApaH"/>
    <property type="match status" value="1"/>
</dbReference>
<organism evidence="7 8">
    <name type="scientific">Pararobbsia silviterrae</name>
    <dbReference type="NCBI Taxonomy" id="1792498"/>
    <lineage>
        <taxon>Bacteria</taxon>
        <taxon>Pseudomonadati</taxon>
        <taxon>Pseudomonadota</taxon>
        <taxon>Betaproteobacteria</taxon>
        <taxon>Burkholderiales</taxon>
        <taxon>Burkholderiaceae</taxon>
        <taxon>Pararobbsia</taxon>
    </lineage>
</organism>
<dbReference type="Pfam" id="PF00149">
    <property type="entry name" value="Metallophos"/>
    <property type="match status" value="1"/>
</dbReference>
<dbReference type="HAMAP" id="MF_00199">
    <property type="entry name" value="ApaH"/>
    <property type="match status" value="1"/>
</dbReference>
<evidence type="ECO:0000313" key="8">
    <source>
        <dbReference type="Proteomes" id="UP000270342"/>
    </source>
</evidence>
<dbReference type="RefSeq" id="WP_121083586.1">
    <property type="nucleotide sequence ID" value="NZ_RBZU01000001.1"/>
</dbReference>
<comment type="caution">
    <text evidence="7">The sequence shown here is derived from an EMBL/GenBank/DDBJ whole genome shotgun (WGS) entry which is preliminary data.</text>
</comment>
<dbReference type="SUPFAM" id="SSF56300">
    <property type="entry name" value="Metallo-dependent phosphatases"/>
    <property type="match status" value="1"/>
</dbReference>
<dbReference type="Proteomes" id="UP000270342">
    <property type="component" value="Unassembled WGS sequence"/>
</dbReference>
<evidence type="ECO:0000256" key="5">
    <source>
        <dbReference type="HAMAP-Rule" id="MF_00199"/>
    </source>
</evidence>
<comment type="catalytic activity">
    <reaction evidence="4 5">
        <text>P(1),P(4)-bis(5'-adenosyl) tetraphosphate + H2O = 2 ADP + 2 H(+)</text>
        <dbReference type="Rhea" id="RHEA:24252"/>
        <dbReference type="ChEBI" id="CHEBI:15377"/>
        <dbReference type="ChEBI" id="CHEBI:15378"/>
        <dbReference type="ChEBI" id="CHEBI:58141"/>
        <dbReference type="ChEBI" id="CHEBI:456216"/>
        <dbReference type="EC" id="3.6.1.41"/>
    </reaction>
</comment>
<dbReference type="Gene3D" id="3.60.21.10">
    <property type="match status" value="1"/>
</dbReference>
<gene>
    <name evidence="5" type="primary">apaH</name>
    <name evidence="7" type="ORF">D7S86_03880</name>
</gene>
<evidence type="ECO:0000313" key="7">
    <source>
        <dbReference type="EMBL" id="RKP59062.1"/>
    </source>
</evidence>
<evidence type="ECO:0000256" key="3">
    <source>
        <dbReference type="ARBA" id="ARBA00022801"/>
    </source>
</evidence>
<evidence type="ECO:0000256" key="4">
    <source>
        <dbReference type="ARBA" id="ARBA00049417"/>
    </source>
</evidence>
<dbReference type="InterPro" id="IPR029052">
    <property type="entry name" value="Metallo-depent_PP-like"/>
</dbReference>
<name>A0A494Y8P4_9BURK</name>
<evidence type="ECO:0000256" key="2">
    <source>
        <dbReference type="ARBA" id="ARBA00005419"/>
    </source>
</evidence>
<dbReference type="EMBL" id="RBZU01000001">
    <property type="protein sequence ID" value="RKP59062.1"/>
    <property type="molecule type" value="Genomic_DNA"/>
</dbReference>
<reference evidence="7 8" key="1">
    <citation type="submission" date="2018-10" db="EMBL/GenBank/DDBJ databases">
        <title>Robbsia sp. DHC34, isolated from soil.</title>
        <authorList>
            <person name="Gao Z.-H."/>
            <person name="Qiu L.-H."/>
        </authorList>
    </citation>
    <scope>NUCLEOTIDE SEQUENCE [LARGE SCALE GENOMIC DNA]</scope>
    <source>
        <strain evidence="7 8">DHC34</strain>
    </source>
</reference>
<accession>A0A494Y8P4</accession>
<proteinExistence type="inferred from homology"/>
<evidence type="ECO:0000259" key="6">
    <source>
        <dbReference type="Pfam" id="PF00149"/>
    </source>
</evidence>
<dbReference type="AlphaFoldDB" id="A0A494Y8P4"/>
<feature type="domain" description="Calcineurin-like phosphoesterase" evidence="6">
    <location>
        <begin position="12"/>
        <end position="158"/>
    </location>
</feature>